<protein>
    <submittedName>
        <fullName evidence="5">AraC family transcriptional regulator</fullName>
    </submittedName>
</protein>
<dbReference type="Proteomes" id="UP000321361">
    <property type="component" value="Unassembled WGS sequence"/>
</dbReference>
<comment type="caution">
    <text evidence="6">The sequence shown here is derived from an EMBL/GenBank/DDBJ whole genome shotgun (WGS) entry which is preliminary data.</text>
</comment>
<dbReference type="SUPFAM" id="SSF51182">
    <property type="entry name" value="RmlC-like cupins"/>
    <property type="match status" value="1"/>
</dbReference>
<dbReference type="AlphaFoldDB" id="A0A179EV01"/>
<dbReference type="Gene3D" id="2.60.120.10">
    <property type="entry name" value="Jelly Rolls"/>
    <property type="match status" value="1"/>
</dbReference>
<name>A0A179EV01_ENTTH</name>
<organism evidence="6 7">
    <name type="scientific">Enterococcus thailandicus</name>
    <dbReference type="NCBI Taxonomy" id="417368"/>
    <lineage>
        <taxon>Bacteria</taxon>
        <taxon>Bacillati</taxon>
        <taxon>Bacillota</taxon>
        <taxon>Bacilli</taxon>
        <taxon>Lactobacillales</taxon>
        <taxon>Enterococcaceae</taxon>
        <taxon>Enterococcus</taxon>
    </lineage>
</organism>
<evidence type="ECO:0000259" key="4">
    <source>
        <dbReference type="PROSITE" id="PS01124"/>
    </source>
</evidence>
<dbReference type="PROSITE" id="PS01124">
    <property type="entry name" value="HTH_ARAC_FAMILY_2"/>
    <property type="match status" value="1"/>
</dbReference>
<reference evidence="5 8" key="2">
    <citation type="submission" date="2019-07" db="EMBL/GenBank/DDBJ databases">
        <title>Whole genome shotgun sequence of Enterococcus thailandicus NBRC 101867.</title>
        <authorList>
            <person name="Hosoyama A."/>
            <person name="Uohara A."/>
            <person name="Ohji S."/>
            <person name="Ichikawa N."/>
        </authorList>
    </citation>
    <scope>NUCLEOTIDE SEQUENCE [LARGE SCALE GENOMIC DNA]</scope>
    <source>
        <strain evidence="5 8">NBRC 101867</strain>
    </source>
</reference>
<accession>A0A179EV01</accession>
<dbReference type="GeneID" id="77487592"/>
<dbReference type="SMART" id="SM00342">
    <property type="entry name" value="HTH_ARAC"/>
    <property type="match status" value="1"/>
</dbReference>
<dbReference type="Proteomes" id="UP000078516">
    <property type="component" value="Unassembled WGS sequence"/>
</dbReference>
<feature type="domain" description="HTH araC/xylS-type" evidence="4">
    <location>
        <begin position="181"/>
        <end position="277"/>
    </location>
</feature>
<evidence type="ECO:0000256" key="3">
    <source>
        <dbReference type="ARBA" id="ARBA00023163"/>
    </source>
</evidence>
<evidence type="ECO:0000313" key="6">
    <source>
        <dbReference type="EMBL" id="OAQ57044.1"/>
    </source>
</evidence>
<dbReference type="CDD" id="cd02208">
    <property type="entry name" value="cupin_RmlC-like"/>
    <property type="match status" value="1"/>
</dbReference>
<evidence type="ECO:0000313" key="7">
    <source>
        <dbReference type="Proteomes" id="UP000078516"/>
    </source>
</evidence>
<dbReference type="GO" id="GO:0043565">
    <property type="term" value="F:sequence-specific DNA binding"/>
    <property type="evidence" value="ECO:0007669"/>
    <property type="project" value="InterPro"/>
</dbReference>
<gene>
    <name evidence="6" type="ORF">A6E74_01320</name>
    <name evidence="5" type="ORF">ETH01_06290</name>
</gene>
<dbReference type="Pfam" id="PF12833">
    <property type="entry name" value="HTH_18"/>
    <property type="match status" value="1"/>
</dbReference>
<dbReference type="EMBL" id="BJUG01000003">
    <property type="protein sequence ID" value="GEK36342.1"/>
    <property type="molecule type" value="Genomic_DNA"/>
</dbReference>
<evidence type="ECO:0000313" key="5">
    <source>
        <dbReference type="EMBL" id="GEK36342.1"/>
    </source>
</evidence>
<dbReference type="InterPro" id="IPR013096">
    <property type="entry name" value="Cupin_2"/>
</dbReference>
<dbReference type="GO" id="GO:0003700">
    <property type="term" value="F:DNA-binding transcription factor activity"/>
    <property type="evidence" value="ECO:0007669"/>
    <property type="project" value="InterPro"/>
</dbReference>
<dbReference type="InterPro" id="IPR009057">
    <property type="entry name" value="Homeodomain-like_sf"/>
</dbReference>
<dbReference type="SUPFAM" id="SSF46689">
    <property type="entry name" value="Homeodomain-like"/>
    <property type="match status" value="2"/>
</dbReference>
<keyword evidence="7" id="KW-1185">Reference proteome</keyword>
<dbReference type="EMBL" id="LWMN01000001">
    <property type="protein sequence ID" value="OAQ57044.1"/>
    <property type="molecule type" value="Genomic_DNA"/>
</dbReference>
<dbReference type="InterPro" id="IPR018060">
    <property type="entry name" value="HTH_AraC"/>
</dbReference>
<dbReference type="PANTHER" id="PTHR43280:SF34">
    <property type="entry name" value="ARAC-FAMILY TRANSCRIPTIONAL REGULATOR"/>
    <property type="match status" value="1"/>
</dbReference>
<dbReference type="Pfam" id="PF07883">
    <property type="entry name" value="Cupin_2"/>
    <property type="match status" value="1"/>
</dbReference>
<dbReference type="Gene3D" id="1.10.10.60">
    <property type="entry name" value="Homeodomain-like"/>
    <property type="match status" value="2"/>
</dbReference>
<sequence length="277" mass="32535">MQYKLEQFIENSEFPAIFIIQKAEETQILRHWHKEIEITYVAKGKVDSYFIEGKNYTVNEGEAVFVNPFEIHGIRNIKETSYPDSVLTIIFPTPWIEKYFPDIAKFRINQSKISQESVTKKQYAMFISELDSLFELVKKPVDRINNVMITASLLKLLGMYVKEFAIEQAENSSHLLDEKIYKILDYIHKNSDQRLKISMIADEFYLSEGYLSRYFNSKVGVSIISYLELIRSYQAIQLIRETDRTIEEIALETGFASTKSLNKTLKKYYNQTAKFFR</sequence>
<evidence type="ECO:0000313" key="8">
    <source>
        <dbReference type="Proteomes" id="UP000321361"/>
    </source>
</evidence>
<reference evidence="6 7" key="1">
    <citation type="submission" date="2016-04" db="EMBL/GenBank/DDBJ databases">
        <title>Draft genome of an Enterococcus thailandicus strain isolated from bovine feces.</title>
        <authorList>
            <person name="Beukers A.G."/>
            <person name="Zaheer R."/>
            <person name="Goji N."/>
            <person name="Cook S.R."/>
            <person name="Amoako K."/>
            <person name="Chaves A.V."/>
            <person name="Ward M.P."/>
            <person name="Mcallister T.A."/>
        </authorList>
    </citation>
    <scope>NUCLEOTIDE SEQUENCE [LARGE SCALE GENOMIC DNA]</scope>
    <source>
        <strain evidence="6 7">F0711D 46</strain>
    </source>
</reference>
<evidence type="ECO:0000256" key="1">
    <source>
        <dbReference type="ARBA" id="ARBA00023015"/>
    </source>
</evidence>
<keyword evidence="2" id="KW-0238">DNA-binding</keyword>
<dbReference type="PANTHER" id="PTHR43280">
    <property type="entry name" value="ARAC-FAMILY TRANSCRIPTIONAL REGULATOR"/>
    <property type="match status" value="1"/>
</dbReference>
<dbReference type="InterPro" id="IPR014710">
    <property type="entry name" value="RmlC-like_jellyroll"/>
</dbReference>
<keyword evidence="3" id="KW-0804">Transcription</keyword>
<evidence type="ECO:0000256" key="2">
    <source>
        <dbReference type="ARBA" id="ARBA00023125"/>
    </source>
</evidence>
<dbReference type="InterPro" id="IPR011051">
    <property type="entry name" value="RmlC_Cupin_sf"/>
</dbReference>
<dbReference type="RefSeq" id="WP_067480934.1">
    <property type="nucleotide sequence ID" value="NZ_BJUG01000003.1"/>
</dbReference>
<keyword evidence="1" id="KW-0805">Transcription regulation</keyword>
<proteinExistence type="predicted"/>